<dbReference type="OrthoDB" id="8419758at2"/>
<feature type="signal peptide" evidence="2">
    <location>
        <begin position="1"/>
        <end position="22"/>
    </location>
</feature>
<name>A0A2T7G7R8_9RHOB</name>
<evidence type="ECO:0000256" key="1">
    <source>
        <dbReference type="SAM" id="Phobius"/>
    </source>
</evidence>
<dbReference type="EMBL" id="QCYH01000004">
    <property type="protein sequence ID" value="PVA10427.1"/>
    <property type="molecule type" value="Genomic_DNA"/>
</dbReference>
<keyword evidence="4" id="KW-1185">Reference proteome</keyword>
<proteinExistence type="predicted"/>
<dbReference type="Proteomes" id="UP000244446">
    <property type="component" value="Unassembled WGS sequence"/>
</dbReference>
<dbReference type="RefSeq" id="WP_108691938.1">
    <property type="nucleotide sequence ID" value="NZ_QCYH01000004.1"/>
</dbReference>
<gene>
    <name evidence="3" type="ORF">DC366_09370</name>
</gene>
<evidence type="ECO:0000313" key="3">
    <source>
        <dbReference type="EMBL" id="PVA10427.1"/>
    </source>
</evidence>
<sequence length="128" mass="12878">MGPLRRGLIAATAALPPGAALAGTCDTVRPGWDGVPVTIWGEAAALFSTPAALFLLAASATATLLRSAWGALVVCVLWSGLTMVITAADPGGLRALARSEGCAASPAIFIAAVALLCGAMILYTTRKR</sequence>
<accession>A0A2T7G7R8</accession>
<reference evidence="3 4" key="1">
    <citation type="submission" date="2018-04" db="EMBL/GenBank/DDBJ databases">
        <title>Pelagivirga bohaiensis gen. nov., sp. nov., a bacterium isolated from the Bohai Sea.</title>
        <authorList>
            <person name="Ji X."/>
        </authorList>
    </citation>
    <scope>NUCLEOTIDE SEQUENCE [LARGE SCALE GENOMIC DNA]</scope>
    <source>
        <strain evidence="3 4">BH-SD19</strain>
    </source>
</reference>
<feature type="chain" id="PRO_5015401857" evidence="2">
    <location>
        <begin position="23"/>
        <end position="128"/>
    </location>
</feature>
<organism evidence="3 4">
    <name type="scientific">Pelagivirga sediminicola</name>
    <dbReference type="NCBI Taxonomy" id="2170575"/>
    <lineage>
        <taxon>Bacteria</taxon>
        <taxon>Pseudomonadati</taxon>
        <taxon>Pseudomonadota</taxon>
        <taxon>Alphaproteobacteria</taxon>
        <taxon>Rhodobacterales</taxon>
        <taxon>Paracoccaceae</taxon>
        <taxon>Pelagivirga</taxon>
    </lineage>
</organism>
<feature type="transmembrane region" description="Helical" evidence="1">
    <location>
        <begin position="103"/>
        <end position="123"/>
    </location>
</feature>
<evidence type="ECO:0000256" key="2">
    <source>
        <dbReference type="SAM" id="SignalP"/>
    </source>
</evidence>
<comment type="caution">
    <text evidence="3">The sequence shown here is derived from an EMBL/GenBank/DDBJ whole genome shotgun (WGS) entry which is preliminary data.</text>
</comment>
<feature type="transmembrane region" description="Helical" evidence="1">
    <location>
        <begin position="38"/>
        <end position="57"/>
    </location>
</feature>
<keyword evidence="1" id="KW-0472">Membrane</keyword>
<keyword evidence="1" id="KW-0812">Transmembrane</keyword>
<keyword evidence="2" id="KW-0732">Signal</keyword>
<keyword evidence="1" id="KW-1133">Transmembrane helix</keyword>
<evidence type="ECO:0000313" key="4">
    <source>
        <dbReference type="Proteomes" id="UP000244446"/>
    </source>
</evidence>
<protein>
    <submittedName>
        <fullName evidence="3">Uncharacterized protein</fullName>
    </submittedName>
</protein>
<dbReference type="AlphaFoldDB" id="A0A2T7G7R8"/>
<feature type="transmembrane region" description="Helical" evidence="1">
    <location>
        <begin position="69"/>
        <end position="88"/>
    </location>
</feature>